<proteinExistence type="predicted"/>
<protein>
    <submittedName>
        <fullName evidence="1">Uncharacterized protein</fullName>
    </submittedName>
</protein>
<gene>
    <name evidence="1" type="ORF">DNL40_11230</name>
</gene>
<dbReference type="AlphaFoldDB" id="A0A2W5YE72"/>
<accession>A0A2W5YE72</accession>
<organism evidence="1 2">
    <name type="scientific">Xylanimonas oleitrophica</name>
    <dbReference type="NCBI Taxonomy" id="2607479"/>
    <lineage>
        <taxon>Bacteria</taxon>
        <taxon>Bacillati</taxon>
        <taxon>Actinomycetota</taxon>
        <taxon>Actinomycetes</taxon>
        <taxon>Micrococcales</taxon>
        <taxon>Promicromonosporaceae</taxon>
        <taxon>Xylanimonas</taxon>
    </lineage>
</organism>
<sequence>MMVACVSNDPGGLADHQRSRAAAFESAYPLTPGKRYAVVGMGITETVFHFLVRDDLGGARLAPAGMFDLVEAPIPAGWLFALGSGIRASGRDLWTDPVVATWGYRELVEDPEHFSALMDEDPCAVAVFAREISVAEASGA</sequence>
<name>A0A2W5YE72_9MICO</name>
<reference evidence="1 2" key="1">
    <citation type="submission" date="2018-06" db="EMBL/GenBank/DDBJ databases">
        <title>Whole genome sequencing of a novel hydrocarbon degrading bacterial strain, PW21 isolated from oil contaminated produced water sample.</title>
        <authorList>
            <person name="Nagkirti P."/>
            <person name="Shaikh A."/>
            <person name="Gowdaman V."/>
            <person name="Engineer A.E."/>
            <person name="Dagar S."/>
            <person name="Dhakephalkar P.K."/>
        </authorList>
    </citation>
    <scope>NUCLEOTIDE SEQUENCE [LARGE SCALE GENOMIC DNA]</scope>
    <source>
        <strain evidence="1 2">PW21</strain>
    </source>
</reference>
<keyword evidence="2" id="KW-1185">Reference proteome</keyword>
<comment type="caution">
    <text evidence="1">The sequence shown here is derived from an EMBL/GenBank/DDBJ whole genome shotgun (WGS) entry which is preliminary data.</text>
</comment>
<dbReference type="EMBL" id="QKWH01000008">
    <property type="protein sequence ID" value="PZR52671.1"/>
    <property type="molecule type" value="Genomic_DNA"/>
</dbReference>
<evidence type="ECO:0000313" key="1">
    <source>
        <dbReference type="EMBL" id="PZR52671.1"/>
    </source>
</evidence>
<dbReference type="Proteomes" id="UP000248783">
    <property type="component" value="Unassembled WGS sequence"/>
</dbReference>
<evidence type="ECO:0000313" key="2">
    <source>
        <dbReference type="Proteomes" id="UP000248783"/>
    </source>
</evidence>